<evidence type="ECO:0000313" key="4">
    <source>
        <dbReference type="Proteomes" id="UP000295710"/>
    </source>
</evidence>
<dbReference type="PROSITE" id="PS51677">
    <property type="entry name" value="NODB"/>
    <property type="match status" value="1"/>
</dbReference>
<dbReference type="RefSeq" id="WP_132275756.1">
    <property type="nucleotide sequence ID" value="NZ_JAOBST010000021.1"/>
</dbReference>
<dbReference type="PANTHER" id="PTHR10587">
    <property type="entry name" value="GLYCOSYL TRANSFERASE-RELATED"/>
    <property type="match status" value="1"/>
</dbReference>
<dbReference type="Proteomes" id="UP000295710">
    <property type="component" value="Unassembled WGS sequence"/>
</dbReference>
<gene>
    <name evidence="3" type="ORF">E1963_04475</name>
</gene>
<dbReference type="SUPFAM" id="SSF88713">
    <property type="entry name" value="Glycoside hydrolase/deacetylase"/>
    <property type="match status" value="1"/>
</dbReference>
<dbReference type="Gene3D" id="3.20.20.370">
    <property type="entry name" value="Glycoside hydrolase/deacetylase"/>
    <property type="match status" value="1"/>
</dbReference>
<accession>A0A4R4FGC6</accession>
<dbReference type="EMBL" id="SMMX01000003">
    <property type="protein sequence ID" value="TDA22665.1"/>
    <property type="molecule type" value="Genomic_DNA"/>
</dbReference>
<dbReference type="AlphaFoldDB" id="A0A4R4FGC6"/>
<comment type="caution">
    <text evidence="3">The sequence shown here is derived from an EMBL/GenBank/DDBJ whole genome shotgun (WGS) entry which is preliminary data.</text>
</comment>
<proteinExistence type="predicted"/>
<dbReference type="GO" id="GO:0016020">
    <property type="term" value="C:membrane"/>
    <property type="evidence" value="ECO:0007669"/>
    <property type="project" value="TreeGrafter"/>
</dbReference>
<reference evidence="3 4" key="1">
    <citation type="journal article" date="2016" name="Nat. Microbiol.">
        <title>The Mouse Intestinal Bacterial Collection (miBC) provides host-specific insight into cultured diversity and functional potential of the gut microbiota.</title>
        <authorList>
            <person name="Lagkouvardos I."/>
            <person name="Pukall R."/>
            <person name="Abt B."/>
            <person name="Foesel B.U."/>
            <person name="Meier-Kolthoff J.P."/>
            <person name="Kumar N."/>
            <person name="Bresciani A."/>
            <person name="Martinez I."/>
            <person name="Just S."/>
            <person name="Ziegler C."/>
            <person name="Brugiroux S."/>
            <person name="Garzetti D."/>
            <person name="Wenning M."/>
            <person name="Bui T.P."/>
            <person name="Wang J."/>
            <person name="Hugenholtz F."/>
            <person name="Plugge C.M."/>
            <person name="Peterson D.A."/>
            <person name="Hornef M.W."/>
            <person name="Baines J.F."/>
            <person name="Smidt H."/>
            <person name="Walter J."/>
            <person name="Kristiansen K."/>
            <person name="Nielsen H.B."/>
            <person name="Haller D."/>
            <person name="Overmann J."/>
            <person name="Stecher B."/>
            <person name="Clavel T."/>
        </authorList>
    </citation>
    <scope>NUCLEOTIDE SEQUENCE [LARGE SCALE GENOMIC DNA]</scope>
    <source>
        <strain evidence="3 4">DSM 28560</strain>
    </source>
</reference>
<dbReference type="InterPro" id="IPR050248">
    <property type="entry name" value="Polysacc_deacetylase_ArnD"/>
</dbReference>
<keyword evidence="1" id="KW-0472">Membrane</keyword>
<sequence>MKQETVKRIKNYVVLVLVTAVAIAGSYKYVSQYVKVSSNVNGRELPIYSVDTKEKKVALTFDAAWGNEDTQKILDILKKHDVHVTFFMTGGWVDKYPDDVKSIYEAGHDLGSHSESHKNMSQLSDEEKKQELLSVHKKVKALTGTDMYLFRAPYGDYDDAVILTAKENGYYTIQWNVDSLDWKDYGVKSILSTVLDNQELGNGSVILCHNGAKYTADALDQLIEGLKKKGYEIVPVSQLIYKDGYHMDVNGRQIKD</sequence>
<dbReference type="PANTHER" id="PTHR10587:SF128">
    <property type="entry name" value="POLYSACCHARIDE DEACETYLASE PDAB-RELATED"/>
    <property type="match status" value="1"/>
</dbReference>
<evidence type="ECO:0000259" key="2">
    <source>
        <dbReference type="PROSITE" id="PS51677"/>
    </source>
</evidence>
<dbReference type="Pfam" id="PF01522">
    <property type="entry name" value="Polysacc_deac_1"/>
    <property type="match status" value="1"/>
</dbReference>
<protein>
    <submittedName>
        <fullName evidence="3">Polysaccharide deacetylase family protein</fullName>
    </submittedName>
</protein>
<keyword evidence="1" id="KW-1133">Transmembrane helix</keyword>
<evidence type="ECO:0000256" key="1">
    <source>
        <dbReference type="SAM" id="Phobius"/>
    </source>
</evidence>
<feature type="domain" description="NodB homology" evidence="2">
    <location>
        <begin position="55"/>
        <end position="234"/>
    </location>
</feature>
<organism evidence="3 4">
    <name type="scientific">Extibacter muris</name>
    <dbReference type="NCBI Taxonomy" id="1796622"/>
    <lineage>
        <taxon>Bacteria</taxon>
        <taxon>Bacillati</taxon>
        <taxon>Bacillota</taxon>
        <taxon>Clostridia</taxon>
        <taxon>Lachnospirales</taxon>
        <taxon>Lachnospiraceae</taxon>
        <taxon>Extibacter</taxon>
    </lineage>
</organism>
<dbReference type="InterPro" id="IPR002509">
    <property type="entry name" value="NODB_dom"/>
</dbReference>
<dbReference type="CDD" id="cd10917">
    <property type="entry name" value="CE4_NodB_like_6s_7s"/>
    <property type="match status" value="1"/>
</dbReference>
<keyword evidence="4" id="KW-1185">Reference proteome</keyword>
<keyword evidence="1" id="KW-0812">Transmembrane</keyword>
<name>A0A4R4FGC6_9FIRM</name>
<dbReference type="InterPro" id="IPR011330">
    <property type="entry name" value="Glyco_hydro/deAcase_b/a-brl"/>
</dbReference>
<dbReference type="GO" id="GO:0016810">
    <property type="term" value="F:hydrolase activity, acting on carbon-nitrogen (but not peptide) bonds"/>
    <property type="evidence" value="ECO:0007669"/>
    <property type="project" value="InterPro"/>
</dbReference>
<dbReference type="GO" id="GO:0005975">
    <property type="term" value="P:carbohydrate metabolic process"/>
    <property type="evidence" value="ECO:0007669"/>
    <property type="project" value="InterPro"/>
</dbReference>
<feature type="transmembrane region" description="Helical" evidence="1">
    <location>
        <begin position="12"/>
        <end position="30"/>
    </location>
</feature>
<evidence type="ECO:0000313" key="3">
    <source>
        <dbReference type="EMBL" id="TDA22665.1"/>
    </source>
</evidence>